<comment type="caution">
    <text evidence="1">The sequence shown here is derived from an EMBL/GenBank/DDBJ whole genome shotgun (WGS) entry which is preliminary data.</text>
</comment>
<organism evidence="1 2">
    <name type="scientific">Oceanidesulfovibrio indonesiensis</name>
    <dbReference type="NCBI Taxonomy" id="54767"/>
    <lineage>
        <taxon>Bacteria</taxon>
        <taxon>Pseudomonadati</taxon>
        <taxon>Thermodesulfobacteriota</taxon>
        <taxon>Desulfovibrionia</taxon>
        <taxon>Desulfovibrionales</taxon>
        <taxon>Desulfovibrionaceae</taxon>
        <taxon>Oceanidesulfovibrio</taxon>
    </lineage>
</organism>
<sequence length="82" mass="8769">MGHDSPSSSARAPRRIHFVSVLRLMPAAADAPSSESPRSRLAPRISMTSGVSLPCRPRPLPASVRFDFVVPPVFGAMFNLPG</sequence>
<evidence type="ECO:0000313" key="2">
    <source>
        <dbReference type="Proteomes" id="UP000448292"/>
    </source>
</evidence>
<dbReference type="EMBL" id="QMIE01000001">
    <property type="protein sequence ID" value="TVM19939.1"/>
    <property type="molecule type" value="Genomic_DNA"/>
</dbReference>
<proteinExistence type="predicted"/>
<dbReference type="AlphaFoldDB" id="A0A7M3MJF3"/>
<evidence type="ECO:0000313" key="1">
    <source>
        <dbReference type="EMBL" id="TVM19939.1"/>
    </source>
</evidence>
<protein>
    <submittedName>
        <fullName evidence="1">Uncharacterized protein</fullName>
    </submittedName>
</protein>
<dbReference type="Proteomes" id="UP000448292">
    <property type="component" value="Unassembled WGS sequence"/>
</dbReference>
<keyword evidence="2" id="KW-1185">Reference proteome</keyword>
<accession>A0A7M3MJF3</accession>
<gene>
    <name evidence="1" type="ORF">DPQ33_01565</name>
</gene>
<name>A0A7M3MJF3_9BACT</name>
<reference evidence="1 2" key="1">
    <citation type="submission" date="2018-06" db="EMBL/GenBank/DDBJ databases">
        <title>Complete genome of Desulfovibrio indonesiensis P37SLT.</title>
        <authorList>
            <person name="Crispim J.S."/>
            <person name="Vidigal P.M.P."/>
            <person name="Silva L.C.F."/>
            <person name="Laguardia C.N."/>
            <person name="Araujo L.C."/>
            <person name="Dias R.S."/>
            <person name="Sousa M.P."/>
            <person name="Paula S.O."/>
            <person name="Silva C."/>
        </authorList>
    </citation>
    <scope>NUCLEOTIDE SEQUENCE [LARGE SCALE GENOMIC DNA]</scope>
    <source>
        <strain evidence="1 2">P37SLT</strain>
    </source>
</reference>